<name>A0A4P7A3B8_9BACL</name>
<evidence type="ECO:0000313" key="4">
    <source>
        <dbReference type="Proteomes" id="UP000294292"/>
    </source>
</evidence>
<dbReference type="InterPro" id="IPR011089">
    <property type="entry name" value="GmrSD_C"/>
</dbReference>
<proteinExistence type="predicted"/>
<geneLocation type="plasmid" evidence="3">
    <name>unnamed</name>
</geneLocation>
<evidence type="ECO:0000259" key="2">
    <source>
        <dbReference type="Pfam" id="PF07510"/>
    </source>
</evidence>
<feature type="domain" description="GmrSD restriction endonucleases C-terminal" evidence="2">
    <location>
        <begin position="380"/>
        <end position="512"/>
    </location>
</feature>
<evidence type="ECO:0000259" key="1">
    <source>
        <dbReference type="Pfam" id="PF03235"/>
    </source>
</evidence>
<protein>
    <submittedName>
        <fullName evidence="3">DUF262 domain-containing protein</fullName>
    </submittedName>
</protein>
<dbReference type="OrthoDB" id="9798761at2"/>
<evidence type="ECO:0000313" key="3">
    <source>
        <dbReference type="EMBL" id="QBP43184.1"/>
    </source>
</evidence>
<dbReference type="AlphaFoldDB" id="A0A4P7A3B8"/>
<dbReference type="EMBL" id="CP038016">
    <property type="protein sequence ID" value="QBP43184.1"/>
    <property type="molecule type" value="Genomic_DNA"/>
</dbReference>
<dbReference type="PANTHER" id="PTHR35149">
    <property type="entry name" value="SLL5132 PROTEIN"/>
    <property type="match status" value="1"/>
</dbReference>
<sequence>MVLETVLQEKTIQDLMESEEKFYIPSYQRGYRWTKLQVRELLDDLWEFHEQDPAKDDVYWLQPIIVKKNEDSWEVIDGQQRLTTISILLQYIKKQIPFLVDHTFSIYYETRPKSSDFLADISASEVLKDNNIDFHHMFEAYEMIQTWFAEHKPQAVMYIAQRLREQVKVLWYKVDDSYDVIDIFSRINIGKIPLTNAELIKALFLSKNHLSRHDNDEDVVRLKQIEIANEWDRIEYALQDDELWYFLQNDTDKDYQNRIEWLFELVVTHYKTSVQKNTPYYTFHVFNDWMQKQSEEGKSNYDIIESIWLDIHRLYMKVTEWSQNRELYHYIGYLRATNVSMDSIILESNNVKKDAFVEILKGIIRNSFDDVDVAGLTYEDKKQLRKVLLLFNILTLQNDALSNQRFHFERYKKEKWDIEHIHAVKSEMPQKQDAQCQFLKEALPHVEDVELCKAIESFLAAYDKELFEELFERTLDEFGDDETNSISNLTLLDASTNRSYKNAIFPKKRQILIERDKTGVYIPVCTRNVFLKYYNPDVTQMNYWGKSDREHYVNALVETLRTVLPNVKESVQA</sequence>
<keyword evidence="3" id="KW-0614">Plasmid</keyword>
<dbReference type="Proteomes" id="UP000294292">
    <property type="component" value="Plasmid unnamed"/>
</dbReference>
<organism evidence="3 4">
    <name type="scientific">Paenisporosarcina antarctica</name>
    <dbReference type="NCBI Taxonomy" id="417367"/>
    <lineage>
        <taxon>Bacteria</taxon>
        <taxon>Bacillati</taxon>
        <taxon>Bacillota</taxon>
        <taxon>Bacilli</taxon>
        <taxon>Bacillales</taxon>
        <taxon>Caryophanaceae</taxon>
        <taxon>Paenisporosarcina</taxon>
    </lineage>
</organism>
<dbReference type="KEGG" id="panc:E2636_18690"/>
<accession>A0A4P7A3B8</accession>
<gene>
    <name evidence="3" type="ORF">E2636_18690</name>
</gene>
<dbReference type="Pfam" id="PF03235">
    <property type="entry name" value="GmrSD_N"/>
    <property type="match status" value="1"/>
</dbReference>
<reference evidence="3 4" key="1">
    <citation type="submission" date="2019-03" db="EMBL/GenBank/DDBJ databases">
        <title>Complete genome sequence of Paenisporosarcina antarctica CGMCC 1.6503T.</title>
        <authorList>
            <person name="Rong J.-C."/>
            <person name="Chi N.-Y."/>
            <person name="Zhang Q.-F."/>
        </authorList>
    </citation>
    <scope>NUCLEOTIDE SEQUENCE [LARGE SCALE GENOMIC DNA]</scope>
    <source>
        <strain evidence="3 4">CGMCC 1.6503</strain>
        <plasmid evidence="3 4">unnamed</plasmid>
    </source>
</reference>
<dbReference type="InterPro" id="IPR004919">
    <property type="entry name" value="GmrSD_N"/>
</dbReference>
<dbReference type="Pfam" id="PF07510">
    <property type="entry name" value="GmrSD_C"/>
    <property type="match status" value="1"/>
</dbReference>
<keyword evidence="4" id="KW-1185">Reference proteome</keyword>
<feature type="domain" description="GmrSD restriction endonucleases N-terminal" evidence="1">
    <location>
        <begin position="12"/>
        <end position="205"/>
    </location>
</feature>
<dbReference type="PANTHER" id="PTHR35149:SF1">
    <property type="entry name" value="DUF5655 DOMAIN-CONTAINING PROTEIN"/>
    <property type="match status" value="1"/>
</dbReference>